<organism evidence="2">
    <name type="scientific">Anopheles darlingi</name>
    <name type="common">Mosquito</name>
    <dbReference type="NCBI Taxonomy" id="43151"/>
    <lineage>
        <taxon>Eukaryota</taxon>
        <taxon>Metazoa</taxon>
        <taxon>Ecdysozoa</taxon>
        <taxon>Arthropoda</taxon>
        <taxon>Hexapoda</taxon>
        <taxon>Insecta</taxon>
        <taxon>Pterygota</taxon>
        <taxon>Neoptera</taxon>
        <taxon>Endopterygota</taxon>
        <taxon>Diptera</taxon>
        <taxon>Nematocera</taxon>
        <taxon>Culicoidea</taxon>
        <taxon>Culicidae</taxon>
        <taxon>Anophelinae</taxon>
        <taxon>Anopheles</taxon>
    </lineage>
</organism>
<evidence type="ECO:0000313" key="2">
    <source>
        <dbReference type="EMBL" id="MBW79697.1"/>
    </source>
</evidence>
<proteinExistence type="predicted"/>
<accession>A0A2M4DQ67</accession>
<feature type="region of interest" description="Disordered" evidence="1">
    <location>
        <begin position="56"/>
        <end position="84"/>
    </location>
</feature>
<evidence type="ECO:0000256" key="1">
    <source>
        <dbReference type="SAM" id="MobiDB-lite"/>
    </source>
</evidence>
<sequence>MRQSIFQFPSISPFLTILFCCKSNAWTKMSLPFATPTRIQEKKLSSHTFFHRSVAQESVGLERSPRQTQASTRHDVTRNPSESP</sequence>
<name>A0A2M4DQ67_ANODA</name>
<reference evidence="2" key="1">
    <citation type="submission" date="2018-01" db="EMBL/GenBank/DDBJ databases">
        <title>An insight into the sialome of Amazonian anophelines.</title>
        <authorList>
            <person name="Ribeiro J.M."/>
            <person name="Scarpassa V."/>
            <person name="Calvo E."/>
        </authorList>
    </citation>
    <scope>NUCLEOTIDE SEQUENCE</scope>
</reference>
<dbReference type="EMBL" id="GGFL01015519">
    <property type="protein sequence ID" value="MBW79697.1"/>
    <property type="molecule type" value="Transcribed_RNA"/>
</dbReference>
<dbReference type="AlphaFoldDB" id="A0A2M4DQ67"/>
<protein>
    <submittedName>
        <fullName evidence="2">Uncharacterized protein</fullName>
    </submittedName>
</protein>